<dbReference type="PANTHER" id="PTHR11157">
    <property type="entry name" value="FATTY ACID ACYL TRANSFERASE-RELATED"/>
    <property type="match status" value="1"/>
</dbReference>
<comment type="caution">
    <text evidence="11">The sequence shown here is derived from an EMBL/GenBank/DDBJ whole genome shotgun (WGS) entry which is preliminary data.</text>
</comment>
<keyword evidence="5 10" id="KW-0276">Fatty acid metabolism</keyword>
<evidence type="ECO:0000256" key="1">
    <source>
        <dbReference type="ARBA" id="ARBA00004141"/>
    </source>
</evidence>
<keyword evidence="6 10" id="KW-1133">Transmembrane helix</keyword>
<comment type="catalytic activity">
    <reaction evidence="10">
        <text>a very-long-chain acyl-CoA + malonyl-CoA + H(+) = a very-long-chain 3-oxoacyl-CoA + CO2 + CoA</text>
        <dbReference type="Rhea" id="RHEA:32727"/>
        <dbReference type="ChEBI" id="CHEBI:15378"/>
        <dbReference type="ChEBI" id="CHEBI:16526"/>
        <dbReference type="ChEBI" id="CHEBI:57287"/>
        <dbReference type="ChEBI" id="CHEBI:57384"/>
        <dbReference type="ChEBI" id="CHEBI:90725"/>
        <dbReference type="ChEBI" id="CHEBI:90736"/>
        <dbReference type="EC" id="2.3.1.199"/>
    </reaction>
</comment>
<organism evidence="11 12">
    <name type="scientific">Nephila pilipes</name>
    <name type="common">Giant wood spider</name>
    <name type="synonym">Nephila maculata</name>
    <dbReference type="NCBI Taxonomy" id="299642"/>
    <lineage>
        <taxon>Eukaryota</taxon>
        <taxon>Metazoa</taxon>
        <taxon>Ecdysozoa</taxon>
        <taxon>Arthropoda</taxon>
        <taxon>Chelicerata</taxon>
        <taxon>Arachnida</taxon>
        <taxon>Araneae</taxon>
        <taxon>Araneomorphae</taxon>
        <taxon>Entelegynae</taxon>
        <taxon>Araneoidea</taxon>
        <taxon>Nephilidae</taxon>
        <taxon>Nephila</taxon>
    </lineage>
</organism>
<proteinExistence type="inferred from homology"/>
<dbReference type="OrthoDB" id="10259681at2759"/>
<dbReference type="GO" id="GO:0030148">
    <property type="term" value="P:sphingolipid biosynthetic process"/>
    <property type="evidence" value="ECO:0007669"/>
    <property type="project" value="TreeGrafter"/>
</dbReference>
<evidence type="ECO:0000313" key="12">
    <source>
        <dbReference type="Proteomes" id="UP000887013"/>
    </source>
</evidence>
<dbReference type="GO" id="GO:0034626">
    <property type="term" value="P:fatty acid elongation, polyunsaturated fatty acid"/>
    <property type="evidence" value="ECO:0007669"/>
    <property type="project" value="TreeGrafter"/>
</dbReference>
<keyword evidence="9 10" id="KW-0275">Fatty acid biosynthesis</keyword>
<dbReference type="InterPro" id="IPR030457">
    <property type="entry name" value="ELO_CS"/>
</dbReference>
<evidence type="ECO:0000256" key="5">
    <source>
        <dbReference type="ARBA" id="ARBA00022832"/>
    </source>
</evidence>
<accession>A0A8X6PG83</accession>
<keyword evidence="12" id="KW-1185">Reference proteome</keyword>
<name>A0A8X6PG83_NEPPI</name>
<protein>
    <recommendedName>
        <fullName evidence="10">Elongation of very long chain fatty acids protein</fullName>
        <ecNumber evidence="10">2.3.1.199</ecNumber>
    </recommendedName>
    <alternativeName>
        <fullName evidence="10">Very-long-chain 3-oxoacyl-CoA synthase</fullName>
    </alternativeName>
</protein>
<evidence type="ECO:0000256" key="6">
    <source>
        <dbReference type="ARBA" id="ARBA00022989"/>
    </source>
</evidence>
<evidence type="ECO:0000256" key="3">
    <source>
        <dbReference type="ARBA" id="ARBA00022679"/>
    </source>
</evidence>
<comment type="caution">
    <text evidence="10">Lacks conserved residue(s) required for the propagation of feature annotation.</text>
</comment>
<feature type="transmembrane region" description="Helical" evidence="10">
    <location>
        <begin position="13"/>
        <end position="32"/>
    </location>
</feature>
<sequence length="217" mass="25954">MHTREPFSLRKPLIIWNLFLAAFSIIGTSRVLPELVHVLKKQGFLYSICRPDYVAKVRESGFWSVMFSYSKALELGDTIFIVLRKQPLLFLHWYHHITVLVYTWHNHKYHTGPGRWYIDMNFFVHSFMYSYYALKAMRFRLPRSLSICITFLQITQMFLGVYIGYLAYITKDKYSNCIYPDDTALMGLLMYISYFVLFIWYFYNSYISPPIKTKKVD</sequence>
<keyword evidence="4 10" id="KW-0812">Transmembrane</keyword>
<feature type="transmembrane region" description="Helical" evidence="10">
    <location>
        <begin position="116"/>
        <end position="134"/>
    </location>
</feature>
<evidence type="ECO:0000256" key="2">
    <source>
        <dbReference type="ARBA" id="ARBA00022516"/>
    </source>
</evidence>
<dbReference type="AlphaFoldDB" id="A0A8X6PG83"/>
<evidence type="ECO:0000256" key="9">
    <source>
        <dbReference type="ARBA" id="ARBA00023160"/>
    </source>
</evidence>
<dbReference type="PROSITE" id="PS01188">
    <property type="entry name" value="ELO"/>
    <property type="match status" value="1"/>
</dbReference>
<evidence type="ECO:0000256" key="8">
    <source>
        <dbReference type="ARBA" id="ARBA00023136"/>
    </source>
</evidence>
<dbReference type="GO" id="GO:0034625">
    <property type="term" value="P:fatty acid elongation, monounsaturated fatty acid"/>
    <property type="evidence" value="ECO:0007669"/>
    <property type="project" value="TreeGrafter"/>
</dbReference>
<reference evidence="11" key="1">
    <citation type="submission" date="2020-08" db="EMBL/GenBank/DDBJ databases">
        <title>Multicomponent nature underlies the extraordinary mechanical properties of spider dragline silk.</title>
        <authorList>
            <person name="Kono N."/>
            <person name="Nakamura H."/>
            <person name="Mori M."/>
            <person name="Yoshida Y."/>
            <person name="Ohtoshi R."/>
            <person name="Malay A.D."/>
            <person name="Moran D.A.P."/>
            <person name="Tomita M."/>
            <person name="Numata K."/>
            <person name="Arakawa K."/>
        </authorList>
    </citation>
    <scope>NUCLEOTIDE SEQUENCE</scope>
</reference>
<dbReference type="GO" id="GO:0019367">
    <property type="term" value="P:fatty acid elongation, saturated fatty acid"/>
    <property type="evidence" value="ECO:0007669"/>
    <property type="project" value="TreeGrafter"/>
</dbReference>
<feature type="transmembrane region" description="Helical" evidence="10">
    <location>
        <begin position="185"/>
        <end position="203"/>
    </location>
</feature>
<comment type="similarity">
    <text evidence="10">Belongs to the ELO family.</text>
</comment>
<gene>
    <name evidence="11" type="primary">elo-3</name>
    <name evidence="11" type="ORF">NPIL_152541</name>
</gene>
<keyword evidence="7 10" id="KW-0443">Lipid metabolism</keyword>
<dbReference type="InterPro" id="IPR002076">
    <property type="entry name" value="ELO_fam"/>
</dbReference>
<comment type="subcellular location">
    <subcellularLocation>
        <location evidence="1">Membrane</location>
        <topology evidence="1">Multi-pass membrane protein</topology>
    </subcellularLocation>
</comment>
<dbReference type="GO" id="GO:0042761">
    <property type="term" value="P:very long-chain fatty acid biosynthetic process"/>
    <property type="evidence" value="ECO:0007669"/>
    <property type="project" value="TreeGrafter"/>
</dbReference>
<dbReference type="Pfam" id="PF01151">
    <property type="entry name" value="ELO"/>
    <property type="match status" value="1"/>
</dbReference>
<evidence type="ECO:0000256" key="10">
    <source>
        <dbReference type="RuleBase" id="RU361115"/>
    </source>
</evidence>
<evidence type="ECO:0000256" key="4">
    <source>
        <dbReference type="ARBA" id="ARBA00022692"/>
    </source>
</evidence>
<dbReference type="GO" id="GO:0005789">
    <property type="term" value="C:endoplasmic reticulum membrane"/>
    <property type="evidence" value="ECO:0007669"/>
    <property type="project" value="TreeGrafter"/>
</dbReference>
<keyword evidence="8 10" id="KW-0472">Membrane</keyword>
<dbReference type="GO" id="GO:0009922">
    <property type="term" value="F:fatty acid elongase activity"/>
    <property type="evidence" value="ECO:0007669"/>
    <property type="project" value="UniProtKB-EC"/>
</dbReference>
<feature type="transmembrane region" description="Helical" evidence="10">
    <location>
        <begin position="146"/>
        <end position="165"/>
    </location>
</feature>
<dbReference type="EC" id="2.3.1.199" evidence="10"/>
<evidence type="ECO:0000313" key="11">
    <source>
        <dbReference type="EMBL" id="GFT62828.1"/>
    </source>
</evidence>
<dbReference type="PANTHER" id="PTHR11157:SF17">
    <property type="entry name" value="ELONGATION OF VERY LONG CHAIN FATTY ACIDS PROTEIN 6"/>
    <property type="match status" value="1"/>
</dbReference>
<dbReference type="EMBL" id="BMAW01068121">
    <property type="protein sequence ID" value="GFT62828.1"/>
    <property type="molecule type" value="Genomic_DNA"/>
</dbReference>
<keyword evidence="3 10" id="KW-0808">Transferase</keyword>
<keyword evidence="2 10" id="KW-0444">Lipid biosynthesis</keyword>
<dbReference type="Proteomes" id="UP000887013">
    <property type="component" value="Unassembled WGS sequence"/>
</dbReference>
<evidence type="ECO:0000256" key="7">
    <source>
        <dbReference type="ARBA" id="ARBA00023098"/>
    </source>
</evidence>